<dbReference type="EMBL" id="CP000527">
    <property type="protein sequence ID" value="ABM29791.1"/>
    <property type="molecule type" value="Genomic_DNA"/>
</dbReference>
<dbReference type="Proteomes" id="UP000009173">
    <property type="component" value="Chromosome"/>
</dbReference>
<gene>
    <name evidence="1" type="ordered locus">Dvul_2780</name>
</gene>
<accession>A0A0H3ABJ2</accession>
<dbReference type="AlphaFoldDB" id="A0A0H3ABJ2"/>
<reference evidence="2" key="1">
    <citation type="journal article" date="2009" name="Environ. Microbiol.">
        <title>Contribution of mobile genetic elements to Desulfovibrio vulgaris genome plasticity.</title>
        <authorList>
            <person name="Walker C.B."/>
            <person name="Stolyar S."/>
            <person name="Chivian D."/>
            <person name="Pinel N."/>
            <person name="Gabster J.A."/>
            <person name="Dehal P.S."/>
            <person name="He Z."/>
            <person name="Yang Z.K."/>
            <person name="Yen H.C."/>
            <person name="Zhou J."/>
            <person name="Wall J.D."/>
            <person name="Hazen T.C."/>
            <person name="Arkin A.P."/>
            <person name="Stahl D.A."/>
        </authorList>
    </citation>
    <scope>NUCLEOTIDE SEQUENCE [LARGE SCALE GENOMIC DNA]</scope>
    <source>
        <strain evidence="2">DP4</strain>
    </source>
</reference>
<name>A0A0H3ABJ2_NITV4</name>
<evidence type="ECO:0000313" key="1">
    <source>
        <dbReference type="EMBL" id="ABM29791.1"/>
    </source>
</evidence>
<sequence length="88" mass="10114">MDKSTHFERALVALIAEQVEQRGMSHSEFGRAIFGQEHGPRLWRTARDPKRARKITIAEAYRMAETLGTDLPTLLWRITQDATTRGMM</sequence>
<organism evidence="1 2">
    <name type="scientific">Nitratidesulfovibrio vulgaris (strain DP4)</name>
    <name type="common">Desulfovibrio vulgaris</name>
    <dbReference type="NCBI Taxonomy" id="391774"/>
    <lineage>
        <taxon>Bacteria</taxon>
        <taxon>Pseudomonadati</taxon>
        <taxon>Thermodesulfobacteriota</taxon>
        <taxon>Desulfovibrionia</taxon>
        <taxon>Desulfovibrionales</taxon>
        <taxon>Desulfovibrionaceae</taxon>
        <taxon>Nitratidesulfovibrio</taxon>
    </lineage>
</organism>
<proteinExistence type="predicted"/>
<dbReference type="HOGENOM" id="CLU_2464110_0_0_7"/>
<protein>
    <recommendedName>
        <fullName evidence="3">DNA-binding protein</fullName>
    </recommendedName>
</protein>
<evidence type="ECO:0008006" key="3">
    <source>
        <dbReference type="Google" id="ProtNLM"/>
    </source>
</evidence>
<dbReference type="KEGG" id="dvl:Dvul_2780"/>
<evidence type="ECO:0000313" key="2">
    <source>
        <dbReference type="Proteomes" id="UP000009173"/>
    </source>
</evidence>